<feature type="binding site" evidence="13">
    <location>
        <position position="230"/>
    </location>
    <ligand>
        <name>Ca(2+)</name>
        <dbReference type="ChEBI" id="CHEBI:29108"/>
    </ligand>
</feature>
<feature type="binding site" description="axial binding residue" evidence="13">
    <location>
        <position position="315"/>
    </location>
    <ligand>
        <name>heme c</name>
        <dbReference type="ChEBI" id="CHEBI:61717"/>
        <label>2</label>
    </ligand>
    <ligandPart>
        <name>Fe</name>
        <dbReference type="ChEBI" id="CHEBI:18248"/>
    </ligandPart>
</feature>
<comment type="cofactor">
    <cofactor evidence="13">
        <name>Ca(2+)</name>
        <dbReference type="ChEBI" id="CHEBI:29108"/>
    </cofactor>
    <text evidence="13">Binds 1 Ca(2+) ion per monomer.</text>
</comment>
<keyword evidence="8 13" id="KW-0106">Calcium</keyword>
<sequence>MEKKLKSWQGWLLFGGSMVVVFVLGLCVSALMERRAEVASIFNNRKTVIKGIEARNELFKDDFPREYQTWTETAKTDFESEFNGNIAVDALEKRPEMVILWAGYAFSKDYSTPRGHMYAIEDITASLRTGSPAGPHDGPQPSTCWTCKSPDVPRMMEALGVDSFYNNKWAAFGDEIVNPIGCSDCHDPETMNLHISRPALIEAFQRQGRDITKATPQEMRSLVCAQCHVEYYFKGDGKYLTFPWDKGFTVEDMEAYYDEAGFYDYIHKLSRTPILKAQHPDYEIAQMGIHGQRGVSCADCHMPYKSEGGVKFSDHHIQSPLAMIDRTCQTCHRESEETLRNNVYERQRKANEIRNRLEQELAKAHIEAKFAWDKGATEDQMKDVLALIRQAQWRWDFGVASHGGSFHAPQEIQRILSHGLDRAMQARLAVSKVLAKHGYTEDVPMPDISTKAKAQEYIGLDMDAERAAKEKFLKTTVPAWLEKAKANGRLAQKYKKVIYVEQTVEL</sequence>
<comment type="catalytic activity">
    <reaction evidence="12 13">
        <text>6 Fe(III)-[cytochrome c] + NH4(+) + 2 H2O = 6 Fe(II)-[cytochrome c] + nitrite + 8 H(+)</text>
        <dbReference type="Rhea" id="RHEA:13089"/>
        <dbReference type="Rhea" id="RHEA-COMP:10350"/>
        <dbReference type="Rhea" id="RHEA-COMP:14399"/>
        <dbReference type="ChEBI" id="CHEBI:15377"/>
        <dbReference type="ChEBI" id="CHEBI:15378"/>
        <dbReference type="ChEBI" id="CHEBI:16301"/>
        <dbReference type="ChEBI" id="CHEBI:28938"/>
        <dbReference type="ChEBI" id="CHEBI:29033"/>
        <dbReference type="ChEBI" id="CHEBI:29034"/>
        <dbReference type="EC" id="1.7.2.2"/>
    </reaction>
</comment>
<feature type="binding site" description="axial binding residue" evidence="13">
    <location>
        <position position="148"/>
    </location>
    <ligand>
        <name>heme c</name>
        <dbReference type="ChEBI" id="CHEBI:61717"/>
        <label>1</label>
    </ligand>
    <ligandPart>
        <name>Fe</name>
        <dbReference type="ChEBI" id="CHEBI:18248"/>
    </ligandPart>
</feature>
<evidence type="ECO:0000256" key="5">
    <source>
        <dbReference type="ARBA" id="ARBA00022723"/>
    </source>
</evidence>
<feature type="binding site" evidence="13">
    <location>
        <position position="231"/>
    </location>
    <ligand>
        <name>Ca(2+)</name>
        <dbReference type="ChEBI" id="CHEBI:29108"/>
    </ligand>
</feature>
<organism evidence="16 17">
    <name type="scientific">Bacteroides faecis</name>
    <dbReference type="NCBI Taxonomy" id="674529"/>
    <lineage>
        <taxon>Bacteria</taxon>
        <taxon>Pseudomonadati</taxon>
        <taxon>Bacteroidota</taxon>
        <taxon>Bacteroidia</taxon>
        <taxon>Bacteroidales</taxon>
        <taxon>Bacteroidaceae</taxon>
        <taxon>Bacteroides</taxon>
    </lineage>
</organism>
<evidence type="ECO:0000256" key="15">
    <source>
        <dbReference type="SAM" id="Phobius"/>
    </source>
</evidence>
<comment type="subcellular location">
    <subcellularLocation>
        <location evidence="1">Cell envelope</location>
    </subcellularLocation>
    <subcellularLocation>
        <location evidence="13">Periplasm</location>
    </subcellularLocation>
</comment>
<keyword evidence="9 13" id="KW-0249">Electron transport</keyword>
<feature type="binding site" description="covalent" evidence="13">
    <location>
        <position position="297"/>
    </location>
    <ligand>
        <name>heme c</name>
        <dbReference type="ChEBI" id="CHEBI:61717"/>
        <label>4</label>
    </ligand>
</feature>
<keyword evidence="7 13" id="KW-0574">Periplasm</keyword>
<keyword evidence="3 13" id="KW-0813">Transport</keyword>
<feature type="binding site" description="axial binding residue" evidence="13">
    <location>
        <position position="116"/>
    </location>
    <ligand>
        <name>heme c</name>
        <dbReference type="ChEBI" id="CHEBI:61717"/>
        <label>3</label>
    </ligand>
    <ligandPart>
        <name>Fe</name>
        <dbReference type="ChEBI" id="CHEBI:18248"/>
    </ligandPart>
</feature>
<evidence type="ECO:0000256" key="2">
    <source>
        <dbReference type="ARBA" id="ARBA00009288"/>
    </source>
</evidence>
<proteinExistence type="inferred from homology"/>
<feature type="binding site" description="covalent" evidence="13">
    <location>
        <position position="300"/>
    </location>
    <ligand>
        <name>heme c</name>
        <dbReference type="ChEBI" id="CHEBI:61717"/>
        <label>4</label>
    </ligand>
</feature>
<dbReference type="PIRSF" id="PIRSF000243">
    <property type="entry name" value="Cyt_c552"/>
    <property type="match status" value="1"/>
</dbReference>
<dbReference type="PANTHER" id="PTHR30633:SF0">
    <property type="entry name" value="CYTOCHROME C-552"/>
    <property type="match status" value="1"/>
</dbReference>
<comment type="function">
    <text evidence="13">Catalyzes the reduction of nitrite to ammonia, consuming six electrons in the process.</text>
</comment>
<dbReference type="EMBL" id="CP103141">
    <property type="protein sequence ID" value="UVQ73968.1"/>
    <property type="molecule type" value="Genomic_DNA"/>
</dbReference>
<evidence type="ECO:0000256" key="8">
    <source>
        <dbReference type="ARBA" id="ARBA00022837"/>
    </source>
</evidence>
<name>A0ABY5T7X5_9BACE</name>
<keyword evidence="15" id="KW-1133">Transmembrane helix</keyword>
<comment type="similarity">
    <text evidence="2 13">Belongs to the cytochrome c-552 family.</text>
</comment>
<keyword evidence="15" id="KW-0812">Transmembrane</keyword>
<dbReference type="Gene3D" id="1.10.1130.10">
    <property type="entry name" value="Flavocytochrome C3, Chain A"/>
    <property type="match status" value="1"/>
</dbReference>
<evidence type="ECO:0000256" key="14">
    <source>
        <dbReference type="SAM" id="Coils"/>
    </source>
</evidence>
<feature type="binding site" description="axial binding residue" evidence="13">
    <location>
        <position position="228"/>
    </location>
    <ligand>
        <name>heme c</name>
        <dbReference type="ChEBI" id="CHEBI:61717"/>
        <label>3</label>
    </ligand>
    <ligandPart>
        <name>Fe</name>
        <dbReference type="ChEBI" id="CHEBI:18248"/>
    </ligandPart>
</feature>
<dbReference type="InterPro" id="IPR003321">
    <property type="entry name" value="Cyt_c552"/>
</dbReference>
<keyword evidence="14" id="KW-0175">Coiled coil</keyword>
<feature type="binding site" description="axial binding residue" evidence="13">
    <location>
        <position position="332"/>
    </location>
    <ligand>
        <name>heme c</name>
        <dbReference type="ChEBI" id="CHEBI:61717"/>
        <label>5</label>
    </ligand>
    <ligandPart>
        <name>Fe</name>
        <dbReference type="ChEBI" id="CHEBI:18248"/>
    </ligandPart>
</feature>
<feature type="binding site" description="covalent" evidence="13">
    <location>
        <position position="185"/>
    </location>
    <ligand>
        <name>heme c</name>
        <dbReference type="ChEBI" id="CHEBI:61717"/>
        <label>2</label>
    </ligand>
</feature>
<feature type="coiled-coil region" evidence="14">
    <location>
        <begin position="340"/>
        <end position="367"/>
    </location>
</feature>
<feature type="binding site" evidence="13">
    <location>
        <position position="231"/>
    </location>
    <ligand>
        <name>substrate</name>
    </ligand>
</feature>
<dbReference type="InterPro" id="IPR017570">
    <property type="entry name" value="Cyt_c_NO2Rdtase_formate-dep"/>
</dbReference>
<evidence type="ECO:0000256" key="7">
    <source>
        <dbReference type="ARBA" id="ARBA00022764"/>
    </source>
</evidence>
<feature type="binding site" description="covalent" evidence="13">
    <location>
        <position position="182"/>
    </location>
    <ligand>
        <name>heme c</name>
        <dbReference type="ChEBI" id="CHEBI:61717"/>
        <label>2</label>
    </ligand>
</feature>
<feature type="binding site" description="covalent" evidence="13">
    <location>
        <position position="147"/>
    </location>
    <ligand>
        <name>heme c</name>
        <dbReference type="ChEBI" id="CHEBI:61717"/>
        <label>1</label>
    </ligand>
</feature>
<feature type="binding site" description="covalent" evidence="13">
    <location>
        <position position="331"/>
    </location>
    <ligand>
        <name>heme c</name>
        <dbReference type="ChEBI" id="CHEBI:61717"/>
        <label>5</label>
    </ligand>
</feature>
<evidence type="ECO:0000256" key="12">
    <source>
        <dbReference type="ARBA" id="ARBA00049131"/>
    </source>
</evidence>
<evidence type="ECO:0000313" key="17">
    <source>
        <dbReference type="Proteomes" id="UP001060104"/>
    </source>
</evidence>
<accession>A0ABY5T7X5</accession>
<feature type="binding site" evidence="13">
    <location>
        <position position="278"/>
    </location>
    <ligand>
        <name>Ca(2+)</name>
        <dbReference type="ChEBI" id="CHEBI:29108"/>
    </ligand>
</feature>
<dbReference type="HAMAP" id="MF_01182">
    <property type="entry name" value="Cytochrom_C552"/>
    <property type="match status" value="1"/>
</dbReference>
<keyword evidence="11 13" id="KW-0408">Iron</keyword>
<keyword evidence="17" id="KW-1185">Reference proteome</keyword>
<protein>
    <recommendedName>
        <fullName evidence="13">Cytochrome c-552</fullName>
        <ecNumber evidence="13">1.7.2.2</ecNumber>
    </recommendedName>
    <alternativeName>
        <fullName evidence="13">Ammonia-forming cytochrome c nitrite reductase</fullName>
        <shortName evidence="13">Cytochrome c nitrite reductase</shortName>
    </alternativeName>
</protein>
<keyword evidence="4 13" id="KW-0349">Heme</keyword>
<evidence type="ECO:0000256" key="11">
    <source>
        <dbReference type="ARBA" id="ARBA00023004"/>
    </source>
</evidence>
<feature type="binding site" description="covalent" evidence="13">
    <location>
        <position position="224"/>
    </location>
    <ligand>
        <name>heme c</name>
        <dbReference type="ChEBI" id="CHEBI:61717"/>
        <label>3</label>
    </ligand>
</feature>
<dbReference type="Gene3D" id="1.20.140.10">
    <property type="entry name" value="Butyryl-CoA Dehydrogenase, subunit A, domain 3"/>
    <property type="match status" value="1"/>
</dbReference>
<keyword evidence="6 13" id="KW-0732">Signal</keyword>
<evidence type="ECO:0000256" key="3">
    <source>
        <dbReference type="ARBA" id="ARBA00022448"/>
    </source>
</evidence>
<comment type="cofactor">
    <cofactor evidence="13">
        <name>heme c</name>
        <dbReference type="ChEBI" id="CHEBI:61717"/>
    </cofactor>
    <text evidence="13">Binds 5 heme c groups covalently per monomer.</text>
</comment>
<evidence type="ECO:0000256" key="9">
    <source>
        <dbReference type="ARBA" id="ARBA00022982"/>
    </source>
</evidence>
<dbReference type="CDD" id="cd00548">
    <property type="entry name" value="NrfA-like"/>
    <property type="match status" value="1"/>
</dbReference>
<dbReference type="NCBIfam" id="NF008339">
    <property type="entry name" value="PRK11125.1"/>
    <property type="match status" value="1"/>
</dbReference>
<evidence type="ECO:0000256" key="4">
    <source>
        <dbReference type="ARBA" id="ARBA00022617"/>
    </source>
</evidence>
<evidence type="ECO:0000256" key="10">
    <source>
        <dbReference type="ARBA" id="ARBA00023002"/>
    </source>
</evidence>
<evidence type="ECO:0000256" key="1">
    <source>
        <dbReference type="ARBA" id="ARBA00004196"/>
    </source>
</evidence>
<dbReference type="EC" id="1.7.2.2" evidence="13"/>
<feature type="binding site" description="axial binding residue" evidence="13">
    <location>
        <position position="301"/>
    </location>
    <ligand>
        <name>heme c</name>
        <dbReference type="ChEBI" id="CHEBI:61717"/>
        <label>4</label>
    </ligand>
    <ligandPart>
        <name>Fe</name>
        <dbReference type="ChEBI" id="CHEBI:18248"/>
    </ligandPart>
</feature>
<feature type="binding site" description="covalent" evidence="13">
    <location>
        <position position="328"/>
    </location>
    <ligand>
        <name>heme c</name>
        <dbReference type="ChEBI" id="CHEBI:61717"/>
        <label>5</label>
    </ligand>
</feature>
<reference evidence="16" key="1">
    <citation type="submission" date="2022-08" db="EMBL/GenBank/DDBJ databases">
        <title>Genome Sequencing of Bacteroides fragilis Group Isolates with Nanopore Technology.</title>
        <authorList>
            <person name="Tisza M.J."/>
            <person name="Smith D."/>
            <person name="Dekker J.P."/>
        </authorList>
    </citation>
    <scope>NUCLEOTIDE SEQUENCE</scope>
    <source>
        <strain evidence="16">BFG-527</strain>
    </source>
</reference>
<dbReference type="PANTHER" id="PTHR30633">
    <property type="entry name" value="CYTOCHROME C-552 RESPIRATORY NITRITE REDUCTASE"/>
    <property type="match status" value="1"/>
</dbReference>
<keyword evidence="5 13" id="KW-0479">Metal-binding</keyword>
<comment type="pathway">
    <text evidence="13">Nitrogen metabolism; nitrate reduction (assimilation).</text>
</comment>
<dbReference type="InterPro" id="IPR036280">
    <property type="entry name" value="Multihaem_cyt_sf"/>
</dbReference>
<feature type="binding site" evidence="13">
    <location>
        <position position="279"/>
    </location>
    <ligand>
        <name>substrate</name>
    </ligand>
</feature>
<feature type="binding site" description="axial binding residue" evidence="13">
    <location>
        <position position="407"/>
    </location>
    <ligand>
        <name>heme c</name>
        <dbReference type="ChEBI" id="CHEBI:61717"/>
        <label>4</label>
    </ligand>
    <ligandPart>
        <name>Fe</name>
        <dbReference type="ChEBI" id="CHEBI:18248"/>
    </ligandPart>
</feature>
<evidence type="ECO:0000313" key="16">
    <source>
        <dbReference type="EMBL" id="UVQ73968.1"/>
    </source>
</evidence>
<dbReference type="Pfam" id="PF02335">
    <property type="entry name" value="Cytochrom_C552"/>
    <property type="match status" value="1"/>
</dbReference>
<keyword evidence="15" id="KW-0472">Membrane</keyword>
<evidence type="ECO:0000256" key="13">
    <source>
        <dbReference type="HAMAP-Rule" id="MF_01182"/>
    </source>
</evidence>
<gene>
    <name evidence="13 16" type="primary">nrfA</name>
    <name evidence="16" type="ORF">NXY30_23720</name>
</gene>
<feature type="binding site" description="axial binding residue" evidence="13">
    <location>
        <position position="186"/>
    </location>
    <ligand>
        <name>heme c</name>
        <dbReference type="ChEBI" id="CHEBI:61717"/>
        <label>2</label>
    </ligand>
    <ligandPart>
        <name>Fe</name>
        <dbReference type="ChEBI" id="CHEBI:18248"/>
    </ligandPart>
</feature>
<feature type="binding site" evidence="13">
    <location>
        <position position="276"/>
    </location>
    <ligand>
        <name>Ca(2+)</name>
        <dbReference type="ChEBI" id="CHEBI:29108"/>
    </ligand>
</feature>
<feature type="binding site" description="covalent" evidence="13">
    <location>
        <position position="227"/>
    </location>
    <ligand>
        <name>heme c</name>
        <dbReference type="ChEBI" id="CHEBI:61717"/>
        <label>3</label>
    </ligand>
</feature>
<feature type="binding site" description="axial binding residue" evidence="13">
    <location>
        <position position="290"/>
    </location>
    <ligand>
        <name>heme c</name>
        <dbReference type="ChEBI" id="CHEBI:61717"/>
        <label>5</label>
    </ligand>
    <ligandPart>
        <name>Fe</name>
        <dbReference type="ChEBI" id="CHEBI:18248"/>
    </ligandPart>
</feature>
<evidence type="ECO:0000256" key="6">
    <source>
        <dbReference type="ARBA" id="ARBA00022729"/>
    </source>
</evidence>
<keyword evidence="10 13" id="KW-0560">Oxidoreductase</keyword>
<dbReference type="SUPFAM" id="SSF48695">
    <property type="entry name" value="Multiheme cytochromes"/>
    <property type="match status" value="1"/>
</dbReference>
<feature type="binding site" description="covalent" evidence="13">
    <location>
        <position position="144"/>
    </location>
    <ligand>
        <name>heme c</name>
        <dbReference type="ChEBI" id="CHEBI:61717"/>
        <label>1</label>
    </ligand>
</feature>
<dbReference type="GO" id="GO:0042279">
    <property type="term" value="F:nitrite reductase (cytochrome, ammonia-forming) activity"/>
    <property type="evidence" value="ECO:0007669"/>
    <property type="project" value="UniProtKB-EC"/>
</dbReference>
<dbReference type="Proteomes" id="UP001060104">
    <property type="component" value="Chromosome"/>
</dbReference>
<dbReference type="RefSeq" id="WP_258902760.1">
    <property type="nucleotide sequence ID" value="NZ_CP103141.1"/>
</dbReference>
<feature type="transmembrane region" description="Helical" evidence="15">
    <location>
        <begin position="12"/>
        <end position="32"/>
    </location>
</feature>